<evidence type="ECO:0000313" key="2">
    <source>
        <dbReference type="WBParaSite" id="PS1159_v2.g18160.t1"/>
    </source>
</evidence>
<organism evidence="1 2">
    <name type="scientific">Panagrolaimus sp. PS1159</name>
    <dbReference type="NCBI Taxonomy" id="55785"/>
    <lineage>
        <taxon>Eukaryota</taxon>
        <taxon>Metazoa</taxon>
        <taxon>Ecdysozoa</taxon>
        <taxon>Nematoda</taxon>
        <taxon>Chromadorea</taxon>
        <taxon>Rhabditida</taxon>
        <taxon>Tylenchina</taxon>
        <taxon>Panagrolaimomorpha</taxon>
        <taxon>Panagrolaimoidea</taxon>
        <taxon>Panagrolaimidae</taxon>
        <taxon>Panagrolaimus</taxon>
    </lineage>
</organism>
<accession>A0AC35FLW6</accession>
<dbReference type="WBParaSite" id="PS1159_v2.g18160.t1">
    <property type="protein sequence ID" value="PS1159_v2.g18160.t1"/>
    <property type="gene ID" value="PS1159_v2.g18160"/>
</dbReference>
<dbReference type="Proteomes" id="UP000887580">
    <property type="component" value="Unplaced"/>
</dbReference>
<proteinExistence type="predicted"/>
<evidence type="ECO:0000313" key="1">
    <source>
        <dbReference type="Proteomes" id="UP000887580"/>
    </source>
</evidence>
<protein>
    <submittedName>
        <fullName evidence="2">Uncharacterized protein</fullName>
    </submittedName>
</protein>
<reference evidence="2" key="1">
    <citation type="submission" date="2022-11" db="UniProtKB">
        <authorList>
            <consortium name="WormBaseParasite"/>
        </authorList>
    </citation>
    <scope>IDENTIFICATION</scope>
</reference>
<sequence>MKVKIYPKRMSLRSIKFAQMDEAATLAQRATGLLITVSFVILPIFWSNMIKTMGNNDASTPSSSCNFDPWSEFNRI</sequence>
<name>A0AC35FLW6_9BILA</name>